<feature type="domain" description="C2H2-type" evidence="9">
    <location>
        <begin position="292"/>
        <end position="319"/>
    </location>
</feature>
<dbReference type="InterPro" id="IPR036236">
    <property type="entry name" value="Znf_C2H2_sf"/>
</dbReference>
<feature type="domain" description="ZAD" evidence="10">
    <location>
        <begin position="10"/>
        <end position="80"/>
    </location>
</feature>
<dbReference type="PROSITE" id="PS00028">
    <property type="entry name" value="ZINC_FINGER_C2H2_1"/>
    <property type="match status" value="6"/>
</dbReference>
<evidence type="ECO:0000256" key="4">
    <source>
        <dbReference type="ARBA" id="ARBA00022771"/>
    </source>
</evidence>
<sequence length="510" mass="59018">MDRLEINKKKFCRLCLSETVISHSLLNDDNAVFLEALTAIKIDEDEPFPTIACVKCCCNLKFAFQIQQNILEADRKLHMLEEINIDELDIKNRLVDNVVEVEEKVQSVGECIVDHDYGLSSTEPSTPLSRNSPKSTLSELETEELKIGVQCEAVKSELKSDEDNSVDNLFVTETETEEPVLFANFLSAEANTDDCEKVPCKICGQEFLDKDMLDHVQFHYFSTIKCDECNMNCANIHTYREHLADAHKDYPASKSWTCKICNGSFFYKPLYIIHFKSAHHTKVEKEEKPGIYHCYHCKKTFANESRRNAHTTTHNKKQCDICGVYITPSNFPAHRKSHLENEVECPICLGKYKNTISLKGHIHYTHSTRNYICEFCDKSFKKSYALLLHVKREHTGERPHICDICGKSFLTFYNLNKHKKMTHQKLRPFECEQCQRKFSSKFALRTHERQHTQDMPFTCNICGQSFRQKVSLKGHRKTVHNIEEPLTCACEVCGKWFSSKFAVMSHMRLH</sequence>
<dbReference type="InterPro" id="IPR012934">
    <property type="entry name" value="Znf_AD"/>
</dbReference>
<feature type="domain" description="C2H2-type" evidence="9">
    <location>
        <begin position="457"/>
        <end position="485"/>
    </location>
</feature>
<dbReference type="InterPro" id="IPR013087">
    <property type="entry name" value="Znf_C2H2_type"/>
</dbReference>
<dbReference type="RefSeq" id="XP_050515592.1">
    <property type="nucleotide sequence ID" value="XM_050659635.1"/>
</dbReference>
<comment type="subcellular location">
    <subcellularLocation>
        <location evidence="1">Nucleus</location>
    </subcellularLocation>
</comment>
<feature type="binding site" evidence="8">
    <location>
        <position position="56"/>
    </location>
    <ligand>
        <name>Zn(2+)</name>
        <dbReference type="ChEBI" id="CHEBI:29105"/>
    </ligand>
</feature>
<feature type="domain" description="C2H2-type" evidence="9">
    <location>
        <begin position="429"/>
        <end position="456"/>
    </location>
</feature>
<accession>A0ABM5KZI1</accession>
<feature type="binding site" evidence="8">
    <location>
        <position position="15"/>
    </location>
    <ligand>
        <name>Zn(2+)</name>
        <dbReference type="ChEBI" id="CHEBI:29105"/>
    </ligand>
</feature>
<evidence type="ECO:0000256" key="8">
    <source>
        <dbReference type="PROSITE-ProRule" id="PRU01263"/>
    </source>
</evidence>
<reference evidence="11" key="1">
    <citation type="submission" date="2025-05" db="UniProtKB">
        <authorList>
            <consortium name="EnsemblMetazoa"/>
        </authorList>
    </citation>
    <scope>IDENTIFICATION</scope>
</reference>
<evidence type="ECO:0000313" key="12">
    <source>
        <dbReference type="Proteomes" id="UP001652700"/>
    </source>
</evidence>
<organism evidence="11 12">
    <name type="scientific">Diabrotica virgifera virgifera</name>
    <name type="common">western corn rootworm</name>
    <dbReference type="NCBI Taxonomy" id="50390"/>
    <lineage>
        <taxon>Eukaryota</taxon>
        <taxon>Metazoa</taxon>
        <taxon>Ecdysozoa</taxon>
        <taxon>Arthropoda</taxon>
        <taxon>Hexapoda</taxon>
        <taxon>Insecta</taxon>
        <taxon>Pterygota</taxon>
        <taxon>Neoptera</taxon>
        <taxon>Endopterygota</taxon>
        <taxon>Coleoptera</taxon>
        <taxon>Polyphaga</taxon>
        <taxon>Cucujiformia</taxon>
        <taxon>Chrysomeloidea</taxon>
        <taxon>Chrysomelidae</taxon>
        <taxon>Galerucinae</taxon>
        <taxon>Diabroticina</taxon>
        <taxon>Diabroticites</taxon>
        <taxon>Diabrotica</taxon>
    </lineage>
</organism>
<dbReference type="Pfam" id="PF00096">
    <property type="entry name" value="zf-C2H2"/>
    <property type="match status" value="2"/>
</dbReference>
<evidence type="ECO:0000313" key="11">
    <source>
        <dbReference type="EnsemblMetazoa" id="XP_050515592.1"/>
    </source>
</evidence>
<keyword evidence="3" id="KW-0677">Repeat</keyword>
<evidence type="ECO:0000256" key="3">
    <source>
        <dbReference type="ARBA" id="ARBA00022737"/>
    </source>
</evidence>
<dbReference type="SUPFAM" id="SSF57667">
    <property type="entry name" value="beta-beta-alpha zinc fingers"/>
    <property type="match status" value="3"/>
</dbReference>
<protein>
    <submittedName>
        <fullName evidence="11">Uncharacterized protein</fullName>
    </submittedName>
</protein>
<keyword evidence="6" id="KW-0539">Nucleus</keyword>
<dbReference type="PROSITE" id="PS51915">
    <property type="entry name" value="ZAD"/>
    <property type="match status" value="1"/>
</dbReference>
<keyword evidence="5 8" id="KW-0862">Zinc</keyword>
<dbReference type="GeneID" id="114325650"/>
<dbReference type="EnsemblMetazoa" id="XM_050659635.1">
    <property type="protein sequence ID" value="XP_050515592.1"/>
    <property type="gene ID" value="LOC114325650"/>
</dbReference>
<evidence type="ECO:0000259" key="10">
    <source>
        <dbReference type="PROSITE" id="PS51915"/>
    </source>
</evidence>
<keyword evidence="4 7" id="KW-0863">Zinc-finger</keyword>
<dbReference type="Pfam" id="PF13894">
    <property type="entry name" value="zf-C2H2_4"/>
    <property type="match status" value="1"/>
</dbReference>
<keyword evidence="2 8" id="KW-0479">Metal-binding</keyword>
<evidence type="ECO:0000256" key="2">
    <source>
        <dbReference type="ARBA" id="ARBA00022723"/>
    </source>
</evidence>
<evidence type="ECO:0000256" key="7">
    <source>
        <dbReference type="PROSITE-ProRule" id="PRU00042"/>
    </source>
</evidence>
<dbReference type="SMART" id="SM00868">
    <property type="entry name" value="zf-AD"/>
    <property type="match status" value="1"/>
</dbReference>
<dbReference type="InterPro" id="IPR050888">
    <property type="entry name" value="ZnF_C2H2-type_TF"/>
</dbReference>
<dbReference type="Proteomes" id="UP001652700">
    <property type="component" value="Unplaced"/>
</dbReference>
<feature type="domain" description="C2H2-type" evidence="9">
    <location>
        <begin position="371"/>
        <end position="399"/>
    </location>
</feature>
<feature type="domain" description="C2H2-type" evidence="9">
    <location>
        <begin position="488"/>
        <end position="510"/>
    </location>
</feature>
<proteinExistence type="predicted"/>
<dbReference type="SUPFAM" id="SSF57716">
    <property type="entry name" value="Glucocorticoid receptor-like (DNA-binding domain)"/>
    <property type="match status" value="1"/>
</dbReference>
<dbReference type="Gene3D" id="3.30.160.60">
    <property type="entry name" value="Classic Zinc Finger"/>
    <property type="match status" value="5"/>
</dbReference>
<evidence type="ECO:0000256" key="6">
    <source>
        <dbReference type="ARBA" id="ARBA00023242"/>
    </source>
</evidence>
<evidence type="ECO:0000259" key="9">
    <source>
        <dbReference type="PROSITE" id="PS50157"/>
    </source>
</evidence>
<name>A0ABM5KZI1_DIAVI</name>
<keyword evidence="12" id="KW-1185">Reference proteome</keyword>
<dbReference type="SMART" id="SM00355">
    <property type="entry name" value="ZnF_C2H2"/>
    <property type="match status" value="11"/>
</dbReference>
<dbReference type="Pfam" id="PF13912">
    <property type="entry name" value="zf-C2H2_6"/>
    <property type="match status" value="1"/>
</dbReference>
<feature type="domain" description="C2H2-type" evidence="9">
    <location>
        <begin position="400"/>
        <end position="428"/>
    </location>
</feature>
<feature type="binding site" evidence="8">
    <location>
        <position position="53"/>
    </location>
    <ligand>
        <name>Zn(2+)</name>
        <dbReference type="ChEBI" id="CHEBI:29105"/>
    </ligand>
</feature>
<evidence type="ECO:0000256" key="1">
    <source>
        <dbReference type="ARBA" id="ARBA00004123"/>
    </source>
</evidence>
<dbReference type="PANTHER" id="PTHR24406">
    <property type="entry name" value="TRANSCRIPTIONAL REPRESSOR CTCFL-RELATED"/>
    <property type="match status" value="1"/>
</dbReference>
<dbReference type="PROSITE" id="PS50157">
    <property type="entry name" value="ZINC_FINGER_C2H2_2"/>
    <property type="match status" value="6"/>
</dbReference>
<evidence type="ECO:0000256" key="5">
    <source>
        <dbReference type="ARBA" id="ARBA00022833"/>
    </source>
</evidence>
<feature type="binding site" evidence="8">
    <location>
        <position position="12"/>
    </location>
    <ligand>
        <name>Zn(2+)</name>
        <dbReference type="ChEBI" id="CHEBI:29105"/>
    </ligand>
</feature>